<name>A0A6N7XA27_9ACTN</name>
<accession>A0A6N7XA27</accession>
<evidence type="ECO:0000256" key="6">
    <source>
        <dbReference type="SAM" id="Phobius"/>
    </source>
</evidence>
<keyword evidence="4 6" id="KW-1133">Transmembrane helix</keyword>
<keyword evidence="3 6" id="KW-0812">Transmembrane</keyword>
<evidence type="ECO:0000256" key="1">
    <source>
        <dbReference type="ARBA" id="ARBA00004651"/>
    </source>
</evidence>
<sequence>MRRKCNWMTITFQNLPPARACLGRVLRGTSAPVFAVGSYLLYFVLSILIPGTSSMSTISMSIMGPLSMSLGFNPAVMINVFSAASGVVNYFTPCNGAIMGGLALARIEYPTWIKFVMKVVAITAVVNMVVLAIAMMVC</sequence>
<reference evidence="7 8" key="1">
    <citation type="submission" date="2019-08" db="EMBL/GenBank/DDBJ databases">
        <title>In-depth cultivation of the pig gut microbiome towards novel bacterial diversity and tailored functional studies.</title>
        <authorList>
            <person name="Wylensek D."/>
            <person name="Hitch T.C.A."/>
            <person name="Clavel T."/>
        </authorList>
    </citation>
    <scope>NUCLEOTIDE SEQUENCE [LARGE SCALE GENOMIC DNA]</scope>
    <source>
        <strain evidence="7 8">CA-Schmier-601-WT-1</strain>
    </source>
</reference>
<comment type="caution">
    <text evidence="7">The sequence shown here is derived from an EMBL/GenBank/DDBJ whole genome shotgun (WGS) entry which is preliminary data.</text>
</comment>
<evidence type="ECO:0000313" key="8">
    <source>
        <dbReference type="Proteomes" id="UP000469325"/>
    </source>
</evidence>
<evidence type="ECO:0000256" key="4">
    <source>
        <dbReference type="ARBA" id="ARBA00022989"/>
    </source>
</evidence>
<keyword evidence="8" id="KW-1185">Reference proteome</keyword>
<organism evidence="7 8">
    <name type="scientific">Olsenella porci</name>
    <dbReference type="NCBI Taxonomy" id="2652279"/>
    <lineage>
        <taxon>Bacteria</taxon>
        <taxon>Bacillati</taxon>
        <taxon>Actinomycetota</taxon>
        <taxon>Coriobacteriia</taxon>
        <taxon>Coriobacteriales</taxon>
        <taxon>Atopobiaceae</taxon>
        <taxon>Olsenella</taxon>
    </lineage>
</organism>
<dbReference type="RefSeq" id="WP_154434144.1">
    <property type="nucleotide sequence ID" value="NZ_VUNC01000002.1"/>
</dbReference>
<dbReference type="Pfam" id="PF03606">
    <property type="entry name" value="DcuC"/>
    <property type="match status" value="1"/>
</dbReference>
<evidence type="ECO:0000256" key="3">
    <source>
        <dbReference type="ARBA" id="ARBA00022692"/>
    </source>
</evidence>
<evidence type="ECO:0000256" key="2">
    <source>
        <dbReference type="ARBA" id="ARBA00022475"/>
    </source>
</evidence>
<feature type="transmembrane region" description="Helical" evidence="6">
    <location>
        <begin position="31"/>
        <end position="49"/>
    </location>
</feature>
<feature type="transmembrane region" description="Helical" evidence="6">
    <location>
        <begin position="70"/>
        <end position="92"/>
    </location>
</feature>
<evidence type="ECO:0008006" key="9">
    <source>
        <dbReference type="Google" id="ProtNLM"/>
    </source>
</evidence>
<feature type="transmembrane region" description="Helical" evidence="6">
    <location>
        <begin position="112"/>
        <end position="137"/>
    </location>
</feature>
<protein>
    <recommendedName>
        <fullName evidence="9">C4-dicarboxylate anaerobic carrier</fullName>
    </recommendedName>
</protein>
<dbReference type="AlphaFoldDB" id="A0A6N7XA27"/>
<dbReference type="Proteomes" id="UP000469325">
    <property type="component" value="Unassembled WGS sequence"/>
</dbReference>
<dbReference type="GO" id="GO:0005886">
    <property type="term" value="C:plasma membrane"/>
    <property type="evidence" value="ECO:0007669"/>
    <property type="project" value="UniProtKB-SubCell"/>
</dbReference>
<evidence type="ECO:0000313" key="7">
    <source>
        <dbReference type="EMBL" id="MST72247.1"/>
    </source>
</evidence>
<keyword evidence="5 6" id="KW-0472">Membrane</keyword>
<dbReference type="InterPro" id="IPR018385">
    <property type="entry name" value="C4_dicarb_anaerob_car-like"/>
</dbReference>
<comment type="subcellular location">
    <subcellularLocation>
        <location evidence="1">Cell membrane</location>
        <topology evidence="1">Multi-pass membrane protein</topology>
    </subcellularLocation>
</comment>
<keyword evidence="2" id="KW-1003">Cell membrane</keyword>
<dbReference type="EMBL" id="VUNC01000002">
    <property type="protein sequence ID" value="MST72247.1"/>
    <property type="molecule type" value="Genomic_DNA"/>
</dbReference>
<proteinExistence type="predicted"/>
<evidence type="ECO:0000256" key="5">
    <source>
        <dbReference type="ARBA" id="ARBA00023136"/>
    </source>
</evidence>
<gene>
    <name evidence="7" type="ORF">FYJ68_03880</name>
</gene>